<reference evidence="2 3" key="1">
    <citation type="submission" date="2021-02" db="EMBL/GenBank/DDBJ databases">
        <title>Brevundimonas sp. CS1 genome sequence.</title>
        <authorList>
            <person name="Lee K."/>
            <person name="Choi Y.-J."/>
            <person name="Son H.-R."/>
        </authorList>
    </citation>
    <scope>NUCLEOTIDE SEQUENCE [LARGE SCALE GENOMIC DNA]</scope>
    <source>
        <strain evidence="2 3">CS1</strain>
    </source>
</reference>
<evidence type="ECO:0000313" key="3">
    <source>
        <dbReference type="Proteomes" id="UP000662957"/>
    </source>
</evidence>
<dbReference type="RefSeq" id="WP_205681747.1">
    <property type="nucleotide sequence ID" value="NZ_CP070968.1"/>
</dbReference>
<feature type="region of interest" description="Disordered" evidence="1">
    <location>
        <begin position="200"/>
        <end position="224"/>
    </location>
</feature>
<organism evidence="2 3">
    <name type="scientific">Brevundimonas fontaquae</name>
    <dbReference type="NCBI Taxonomy" id="2813778"/>
    <lineage>
        <taxon>Bacteria</taxon>
        <taxon>Pseudomonadati</taxon>
        <taxon>Pseudomonadota</taxon>
        <taxon>Alphaproteobacteria</taxon>
        <taxon>Caulobacterales</taxon>
        <taxon>Caulobacteraceae</taxon>
        <taxon>Brevundimonas</taxon>
    </lineage>
</organism>
<gene>
    <name evidence="2" type="ORF">JX001_15930</name>
</gene>
<dbReference type="EMBL" id="CP070968">
    <property type="protein sequence ID" value="QSF54211.1"/>
    <property type="molecule type" value="Genomic_DNA"/>
</dbReference>
<evidence type="ECO:0000256" key="1">
    <source>
        <dbReference type="SAM" id="MobiDB-lite"/>
    </source>
</evidence>
<name>A0ABX7LN14_9CAUL</name>
<feature type="region of interest" description="Disordered" evidence="1">
    <location>
        <begin position="308"/>
        <end position="352"/>
    </location>
</feature>
<feature type="compositionally biased region" description="Pro residues" evidence="1">
    <location>
        <begin position="203"/>
        <end position="218"/>
    </location>
</feature>
<protein>
    <submittedName>
        <fullName evidence="2">Uncharacterized protein</fullName>
    </submittedName>
</protein>
<accession>A0ABX7LN14</accession>
<evidence type="ECO:0000313" key="2">
    <source>
        <dbReference type="EMBL" id="QSF54211.1"/>
    </source>
</evidence>
<keyword evidence="3" id="KW-1185">Reference proteome</keyword>
<sequence length="352" mass="38639">MDDDHSYDDGGFEGPRDPFYDAMTQQALDQIRILREAGLEQTYRDALHHDSSPEAEAAFWRAHGLPMHLLRLPDLVTSDPAARAADRVQNRGYRRLSKEAWEAAGTAYLAGSTAEEVSAVYGMAVSTFRARARDEGWRREDQPDPLREPIDLEAETADGLPDYGAMAAHALMRLNRALQAGRALEAARWVRLHADLTRMSAAPPAPSSPPPPKPPTPPKEPDLGERAAAVAEQVGLIAREACALKRGDYAGRDALMARLEALDDLSQAPRLDELDEIDGVFAGAVASGEWRAKRRATHGLWFTLTPRHSSRATRHSALTPPTRSCAGPLRTPRPAGRPRSDICPRPPRPGRR</sequence>
<proteinExistence type="predicted"/>
<dbReference type="Proteomes" id="UP000662957">
    <property type="component" value="Chromosome"/>
</dbReference>